<dbReference type="SUPFAM" id="SSF49854">
    <property type="entry name" value="Spermadhesin, CUB domain"/>
    <property type="match status" value="1"/>
</dbReference>
<comment type="subcellular location">
    <subcellularLocation>
        <location evidence="1 7">Secreted</location>
    </subcellularLocation>
</comment>
<evidence type="ECO:0000313" key="11">
    <source>
        <dbReference type="EMBL" id="CAJ0606202.1"/>
    </source>
</evidence>
<evidence type="ECO:0000256" key="1">
    <source>
        <dbReference type="ARBA" id="ARBA00004613"/>
    </source>
</evidence>
<reference evidence="11" key="1">
    <citation type="submission" date="2023-07" db="EMBL/GenBank/DDBJ databases">
        <authorList>
            <consortium name="CYATHOMIX"/>
        </authorList>
    </citation>
    <scope>NUCLEOTIDE SEQUENCE</scope>
    <source>
        <strain evidence="11">N/A</strain>
    </source>
</reference>
<dbReference type="InterPro" id="IPR001506">
    <property type="entry name" value="Peptidase_M12A"/>
</dbReference>
<proteinExistence type="predicted"/>
<comment type="caution">
    <text evidence="8">Lacks conserved residue(s) required for the propagation of feature annotation.</text>
</comment>
<dbReference type="GO" id="GO:0006508">
    <property type="term" value="P:proteolysis"/>
    <property type="evidence" value="ECO:0007669"/>
    <property type="project" value="UniProtKB-KW"/>
</dbReference>
<keyword evidence="3" id="KW-0245">EGF-like domain</keyword>
<dbReference type="Pfam" id="PF01400">
    <property type="entry name" value="Astacin"/>
    <property type="match status" value="1"/>
</dbReference>
<protein>
    <recommendedName>
        <fullName evidence="7">Zinc metalloproteinase</fullName>
    </recommendedName>
</protein>
<evidence type="ECO:0000256" key="6">
    <source>
        <dbReference type="ARBA" id="ARBA00023180"/>
    </source>
</evidence>
<dbReference type="GO" id="GO:0018996">
    <property type="term" value="P:molting cycle, collagen and cuticulin-based cuticle"/>
    <property type="evidence" value="ECO:0007669"/>
    <property type="project" value="InterPro"/>
</dbReference>
<dbReference type="PANTHER" id="PTHR10127">
    <property type="entry name" value="DISCOIDIN, CUB, EGF, LAMININ , AND ZINC METALLOPROTEASE DOMAIN CONTAINING"/>
    <property type="match status" value="1"/>
</dbReference>
<sequence length="488" mass="55475">MSGVEPSERSFKRLNQNFSNILYDGDIIISEKRLRELVDDIGSQQSGRKARPRRWAYRDNLYPETIWRNGIPYAFDVDLPAVAVASIRKAMEFWQSNTCVTFRPRKNERQYALFTGRDTTEPEQLVFIGDGCEIFGVTSHEVGHLIGLFHHQQRYDRDEYVTYHQENVDRGETVNFAKVSPNLLNNYGLPYDVGSVMHYAPTEFARHIFFPALMAVNENLQGAMGQLEGPSFLDVQIVNRHYNCHDLCKGRRTLPKCLNGGYVNPLNCRVCKCPTGFGGDFCQQIASSYPSKCGGLLPTASTFTRFKITIIAESTRRQCIYHIRSPPNRRVMIGLETVKGKCQEGCFTTAMEVKMNGDFRPVGYRYCCQSQSFRRLLSRGRNVPVIFFAQNGTLEVTMLFRWVVLTPDAEDNTSLTPSELMEVYVQRDNDSGVDMEMLQIPEGFGTPGGGVMNRKRTLNDMGVKESVKPLHEAYGSDGEIYEDFSIYS</sequence>
<dbReference type="GO" id="GO:0005576">
    <property type="term" value="C:extracellular region"/>
    <property type="evidence" value="ECO:0007669"/>
    <property type="project" value="UniProtKB-SubCell"/>
</dbReference>
<keyword evidence="6" id="KW-0325">Glycoprotein</keyword>
<dbReference type="AlphaFoldDB" id="A0AA36ME77"/>
<organism evidence="11 12">
    <name type="scientific">Cylicocyclus nassatus</name>
    <name type="common">Nematode worm</name>
    <dbReference type="NCBI Taxonomy" id="53992"/>
    <lineage>
        <taxon>Eukaryota</taxon>
        <taxon>Metazoa</taxon>
        <taxon>Ecdysozoa</taxon>
        <taxon>Nematoda</taxon>
        <taxon>Chromadorea</taxon>
        <taxon>Rhabditida</taxon>
        <taxon>Rhabditina</taxon>
        <taxon>Rhabditomorpha</taxon>
        <taxon>Strongyloidea</taxon>
        <taxon>Strongylidae</taxon>
        <taxon>Cylicocyclus</taxon>
    </lineage>
</organism>
<dbReference type="InterPro" id="IPR006026">
    <property type="entry name" value="Peptidase_Metallo"/>
</dbReference>
<evidence type="ECO:0000256" key="5">
    <source>
        <dbReference type="ARBA" id="ARBA00023157"/>
    </source>
</evidence>
<feature type="domain" description="Peptidase M12A" evidence="10">
    <location>
        <begin position="55"/>
        <end position="245"/>
    </location>
</feature>
<feature type="binding site" evidence="8">
    <location>
        <position position="144"/>
    </location>
    <ligand>
        <name>Zn(2+)</name>
        <dbReference type="ChEBI" id="CHEBI:29105"/>
        <note>catalytic</note>
    </ligand>
</feature>
<dbReference type="InterPro" id="IPR034035">
    <property type="entry name" value="Astacin-like_dom"/>
</dbReference>
<evidence type="ECO:0000256" key="2">
    <source>
        <dbReference type="ARBA" id="ARBA00022525"/>
    </source>
</evidence>
<evidence type="ECO:0000256" key="4">
    <source>
        <dbReference type="ARBA" id="ARBA00022729"/>
    </source>
</evidence>
<keyword evidence="8 9" id="KW-0645">Protease</keyword>
<evidence type="ECO:0000256" key="9">
    <source>
        <dbReference type="RuleBase" id="RU361183"/>
    </source>
</evidence>
<dbReference type="SUPFAM" id="SSF55486">
    <property type="entry name" value="Metalloproteases ('zincins'), catalytic domain"/>
    <property type="match status" value="1"/>
</dbReference>
<accession>A0AA36ME77</accession>
<dbReference type="Proteomes" id="UP001176961">
    <property type="component" value="Unassembled WGS sequence"/>
</dbReference>
<keyword evidence="8 9" id="KW-0862">Zinc</keyword>
<dbReference type="InterPro" id="IPR017050">
    <property type="entry name" value="Metallopeptidase_nem"/>
</dbReference>
<dbReference type="GO" id="GO:0008270">
    <property type="term" value="F:zinc ion binding"/>
    <property type="evidence" value="ECO:0007669"/>
    <property type="project" value="UniProtKB-UniRule"/>
</dbReference>
<dbReference type="PRINTS" id="PR00480">
    <property type="entry name" value="ASTACIN"/>
</dbReference>
<evidence type="ECO:0000256" key="3">
    <source>
        <dbReference type="ARBA" id="ARBA00022536"/>
    </source>
</evidence>
<dbReference type="CDD" id="cd04280">
    <property type="entry name" value="ZnMc_astacin_like"/>
    <property type="match status" value="1"/>
</dbReference>
<dbReference type="PANTHER" id="PTHR10127:SF891">
    <property type="entry name" value="ZINC METALLOPROTEINASE NAS-29"/>
    <property type="match status" value="1"/>
</dbReference>
<keyword evidence="4" id="KW-0732">Signal</keyword>
<dbReference type="InterPro" id="IPR035914">
    <property type="entry name" value="Sperma_CUB_dom_sf"/>
</dbReference>
<evidence type="ECO:0000259" key="10">
    <source>
        <dbReference type="PROSITE" id="PS51864"/>
    </source>
</evidence>
<evidence type="ECO:0000256" key="8">
    <source>
        <dbReference type="PROSITE-ProRule" id="PRU01211"/>
    </source>
</evidence>
<gene>
    <name evidence="11" type="ORF">CYNAS_LOCUS18185</name>
</gene>
<dbReference type="Gene3D" id="3.40.390.10">
    <property type="entry name" value="Collagenase (Catalytic Domain)"/>
    <property type="match status" value="1"/>
</dbReference>
<dbReference type="GO" id="GO:0004222">
    <property type="term" value="F:metalloendopeptidase activity"/>
    <property type="evidence" value="ECO:0007669"/>
    <property type="project" value="UniProtKB-UniRule"/>
</dbReference>
<comment type="cofactor">
    <cofactor evidence="8 9">
        <name>Zn(2+)</name>
        <dbReference type="ChEBI" id="CHEBI:29105"/>
    </cofactor>
    <text evidence="8 9">Binds 1 zinc ion per subunit.</text>
</comment>
<name>A0AA36ME77_CYLNA</name>
<feature type="active site" evidence="8">
    <location>
        <position position="141"/>
    </location>
</feature>
<dbReference type="SMART" id="SM00235">
    <property type="entry name" value="ZnMc"/>
    <property type="match status" value="1"/>
</dbReference>
<dbReference type="PROSITE" id="PS51864">
    <property type="entry name" value="ASTACIN"/>
    <property type="match status" value="1"/>
</dbReference>
<dbReference type="InterPro" id="IPR024079">
    <property type="entry name" value="MetalloPept_cat_dom_sf"/>
</dbReference>
<dbReference type="PIRSF" id="PIRSF036365">
    <property type="entry name" value="Astacin_nematoda"/>
    <property type="match status" value="1"/>
</dbReference>
<keyword evidence="12" id="KW-1185">Reference proteome</keyword>
<evidence type="ECO:0000256" key="7">
    <source>
        <dbReference type="PIRNR" id="PIRNR036365"/>
    </source>
</evidence>
<keyword evidence="8 9" id="KW-0479">Metal-binding</keyword>
<keyword evidence="8 9" id="KW-0482">Metalloprotease</keyword>
<feature type="binding site" evidence="8">
    <location>
        <position position="150"/>
    </location>
    <ligand>
        <name>Zn(2+)</name>
        <dbReference type="ChEBI" id="CHEBI:29105"/>
        <note>catalytic</note>
    </ligand>
</feature>
<comment type="caution">
    <text evidence="11">The sequence shown here is derived from an EMBL/GenBank/DDBJ whole genome shotgun (WGS) entry which is preliminary data.</text>
</comment>
<keyword evidence="5" id="KW-1015">Disulfide bond</keyword>
<keyword evidence="8 9" id="KW-0378">Hydrolase</keyword>
<dbReference type="EMBL" id="CATQJL010000316">
    <property type="protein sequence ID" value="CAJ0606202.1"/>
    <property type="molecule type" value="Genomic_DNA"/>
</dbReference>
<keyword evidence="2 7" id="KW-0964">Secreted</keyword>
<feature type="binding site" evidence="8">
    <location>
        <position position="140"/>
    </location>
    <ligand>
        <name>Zn(2+)</name>
        <dbReference type="ChEBI" id="CHEBI:29105"/>
        <note>catalytic</note>
    </ligand>
</feature>
<evidence type="ECO:0000313" key="12">
    <source>
        <dbReference type="Proteomes" id="UP001176961"/>
    </source>
</evidence>